<dbReference type="Gramene" id="OGLUM08G09570.1">
    <property type="protein sequence ID" value="OGLUM08G09570.1"/>
    <property type="gene ID" value="OGLUM08G09570"/>
</dbReference>
<dbReference type="HOGENOM" id="CLU_2324193_0_0_1"/>
<dbReference type="Proteomes" id="UP000026961">
    <property type="component" value="Chromosome 8"/>
</dbReference>
<evidence type="ECO:0000313" key="3">
    <source>
        <dbReference type="Proteomes" id="UP000026961"/>
    </source>
</evidence>
<evidence type="ECO:0000313" key="2">
    <source>
        <dbReference type="EnsemblPlants" id="OGLUM08G09570.1"/>
    </source>
</evidence>
<organism evidence="2">
    <name type="scientific">Oryza glumipatula</name>
    <dbReference type="NCBI Taxonomy" id="40148"/>
    <lineage>
        <taxon>Eukaryota</taxon>
        <taxon>Viridiplantae</taxon>
        <taxon>Streptophyta</taxon>
        <taxon>Embryophyta</taxon>
        <taxon>Tracheophyta</taxon>
        <taxon>Spermatophyta</taxon>
        <taxon>Magnoliopsida</taxon>
        <taxon>Liliopsida</taxon>
        <taxon>Poales</taxon>
        <taxon>Poaceae</taxon>
        <taxon>BOP clade</taxon>
        <taxon>Oryzoideae</taxon>
        <taxon>Oryzeae</taxon>
        <taxon>Oryzinae</taxon>
        <taxon>Oryza</taxon>
    </lineage>
</organism>
<reference evidence="2" key="2">
    <citation type="submission" date="2018-05" db="EMBL/GenBank/DDBJ databases">
        <title>OgluRS3 (Oryza glumaepatula Reference Sequence Version 3).</title>
        <authorList>
            <person name="Zhang J."/>
            <person name="Kudrna D."/>
            <person name="Lee S."/>
            <person name="Talag J."/>
            <person name="Welchert J."/>
            <person name="Wing R.A."/>
        </authorList>
    </citation>
    <scope>NUCLEOTIDE SEQUENCE [LARGE SCALE GENOMIC DNA]</scope>
</reference>
<sequence length="99" mass="10626">MVSKTGEVSAFLFQPQNSEMKDIQIDRLCKNKLDGFYCFGANLSAIVSRSSCIIIEDEHVCDSCGGEHGVRTASRVSVGHGGGAVPARAESHPRRTLST</sequence>
<proteinExistence type="predicted"/>
<dbReference type="EnsemblPlants" id="OGLUM08G09570.1">
    <property type="protein sequence ID" value="OGLUM08G09570.1"/>
    <property type="gene ID" value="OGLUM08G09570"/>
</dbReference>
<accession>A0A0E0AT97</accession>
<evidence type="ECO:0000256" key="1">
    <source>
        <dbReference type="SAM" id="MobiDB-lite"/>
    </source>
</evidence>
<dbReference type="AlphaFoldDB" id="A0A0E0AT97"/>
<reference evidence="2" key="1">
    <citation type="submission" date="2015-04" db="UniProtKB">
        <authorList>
            <consortium name="EnsemblPlants"/>
        </authorList>
    </citation>
    <scope>IDENTIFICATION</scope>
</reference>
<feature type="region of interest" description="Disordered" evidence="1">
    <location>
        <begin position="76"/>
        <end position="99"/>
    </location>
</feature>
<protein>
    <submittedName>
        <fullName evidence="2">Uncharacterized protein</fullName>
    </submittedName>
</protein>
<name>A0A0E0AT97_9ORYZ</name>
<keyword evidence="3" id="KW-1185">Reference proteome</keyword>